<protein>
    <submittedName>
        <fullName evidence="1">Voltage-dependent calcium channel subunit alpha-2 delta-3</fullName>
    </submittedName>
</protein>
<dbReference type="InterPro" id="IPR051173">
    <property type="entry name" value="Ca_channel_alpha-2/delta"/>
</dbReference>
<comment type="caution">
    <text evidence="1">The sequence shown here is derived from an EMBL/GenBank/DDBJ whole genome shotgun (WGS) entry which is preliminary data.</text>
</comment>
<feature type="non-terminal residue" evidence="1">
    <location>
        <position position="92"/>
    </location>
</feature>
<proteinExistence type="predicted"/>
<reference evidence="1 2" key="1">
    <citation type="submission" date="2015-04" db="EMBL/GenBank/DDBJ databases">
        <title>Lasius niger genome sequencing.</title>
        <authorList>
            <person name="Konorov E.A."/>
            <person name="Nikitin M.A."/>
            <person name="Kirill M.V."/>
            <person name="Chang P."/>
        </authorList>
    </citation>
    <scope>NUCLEOTIDE SEQUENCE [LARGE SCALE GENOMIC DNA]</scope>
    <source>
        <tissue evidence="1">Whole</tissue>
    </source>
</reference>
<organism evidence="1 2">
    <name type="scientific">Lasius niger</name>
    <name type="common">Black garden ant</name>
    <dbReference type="NCBI Taxonomy" id="67767"/>
    <lineage>
        <taxon>Eukaryota</taxon>
        <taxon>Metazoa</taxon>
        <taxon>Ecdysozoa</taxon>
        <taxon>Arthropoda</taxon>
        <taxon>Hexapoda</taxon>
        <taxon>Insecta</taxon>
        <taxon>Pterygota</taxon>
        <taxon>Neoptera</taxon>
        <taxon>Endopterygota</taxon>
        <taxon>Hymenoptera</taxon>
        <taxon>Apocrita</taxon>
        <taxon>Aculeata</taxon>
        <taxon>Formicoidea</taxon>
        <taxon>Formicidae</taxon>
        <taxon>Formicinae</taxon>
        <taxon>Lasius</taxon>
        <taxon>Lasius</taxon>
    </lineage>
</organism>
<evidence type="ECO:0000313" key="1">
    <source>
        <dbReference type="EMBL" id="KMQ85331.1"/>
    </source>
</evidence>
<dbReference type="OrthoDB" id="10054666at2759"/>
<sequence>MKIALTFVKHEDPATNISAALSTAFEILHKYNRTGQGSQCNQAIMLITCDTGGPPMEVIKRYNWPHMPVRIFTYLIGGDKSPDLRNTACTNK</sequence>
<dbReference type="AlphaFoldDB" id="A0A0J7K559"/>
<dbReference type="STRING" id="67767.A0A0J7K559"/>
<keyword evidence="2" id="KW-1185">Reference proteome</keyword>
<dbReference type="GO" id="GO:0005245">
    <property type="term" value="F:voltage-gated calcium channel activity"/>
    <property type="evidence" value="ECO:0007669"/>
    <property type="project" value="TreeGrafter"/>
</dbReference>
<dbReference type="EMBL" id="LBMM01014097">
    <property type="protein sequence ID" value="KMQ85331.1"/>
    <property type="molecule type" value="Genomic_DNA"/>
</dbReference>
<dbReference type="PaxDb" id="67767-A0A0J7K559"/>
<dbReference type="PANTHER" id="PTHR10166">
    <property type="entry name" value="VOLTAGE-DEPENDENT CALCIUM CHANNEL SUBUNIT ALPHA-2/DELTA-RELATED"/>
    <property type="match status" value="1"/>
</dbReference>
<evidence type="ECO:0000313" key="2">
    <source>
        <dbReference type="Proteomes" id="UP000036403"/>
    </source>
</evidence>
<accession>A0A0J7K559</accession>
<dbReference type="GO" id="GO:0005891">
    <property type="term" value="C:voltage-gated calcium channel complex"/>
    <property type="evidence" value="ECO:0007669"/>
    <property type="project" value="TreeGrafter"/>
</dbReference>
<dbReference type="PANTHER" id="PTHR10166:SF37">
    <property type="entry name" value="STOLID, ISOFORM H"/>
    <property type="match status" value="1"/>
</dbReference>
<gene>
    <name evidence="1" type="ORF">RF55_16189</name>
</gene>
<dbReference type="Proteomes" id="UP000036403">
    <property type="component" value="Unassembled WGS sequence"/>
</dbReference>
<name>A0A0J7K559_LASNI</name>